<dbReference type="RefSeq" id="WP_089779370.1">
    <property type="nucleotide sequence ID" value="NZ_CABLRR010000002.1"/>
</dbReference>
<evidence type="ECO:0000256" key="1">
    <source>
        <dbReference type="ARBA" id="ARBA00004202"/>
    </source>
</evidence>
<evidence type="ECO:0000256" key="8">
    <source>
        <dbReference type="ARBA" id="ARBA00050355"/>
    </source>
</evidence>
<dbReference type="Proteomes" id="UP000198902">
    <property type="component" value="Unassembled WGS sequence"/>
</dbReference>
<evidence type="ECO:0000256" key="10">
    <source>
        <dbReference type="ARBA" id="ARBA00053454"/>
    </source>
</evidence>
<evidence type="ECO:0000256" key="4">
    <source>
        <dbReference type="ARBA" id="ARBA00022741"/>
    </source>
</evidence>
<dbReference type="Gene3D" id="2.40.50.140">
    <property type="entry name" value="Nucleic acid-binding proteins"/>
    <property type="match status" value="1"/>
</dbReference>
<proteinExistence type="inferred from homology"/>
<sequence length="383" mass="41814">MATLELDSITKTFRDGDEEIVAVDDISMSIDDGEFLVVVGPSGCGKSTTLRMIAGLESITSGTISLGDRVINDVPSQERDIAMVFQSYALYPHMTVRQNMSFGLEESTDLPDDEIGRMVSETADLLDIPSLLDRKPSDLSGGQQQRVALGRAIVRDPEVFLMDEPLSNLDAKLRAQMRTELQRLQDDLGVTTVYVTHDQTEAMTMGDRIAILDGGELQQIATPLECYHEPANQFVASFLGEPSMNFFDVTLEGDRLVGDSFEYPVGAEIRDDVGDATDLVLGIRPESVELVDAASGDHDFEMAVDVVEPMGDENTLYLYFDPDADPETAGTLVATTDGLTRISPGETVVAQIPEEAIHLFDRKTGEALHNRSMEEAAQQIDLG</sequence>
<keyword evidence="7" id="KW-0472">Membrane</keyword>
<comment type="subcellular location">
    <subcellularLocation>
        <location evidence="1">Cell membrane</location>
        <topology evidence="1">Peripheral membrane protein</topology>
    </subcellularLocation>
</comment>
<reference evidence="16" key="1">
    <citation type="submission" date="2015-03" db="EMBL/GenBank/DDBJ databases">
        <authorList>
            <person name="Urmite Genomes"/>
        </authorList>
    </citation>
    <scope>NUCLEOTIDE SEQUENCE [LARGE SCALE GENOMIC DNA]</scope>
    <source>
        <strain evidence="16">Arc-Hr</strain>
    </source>
</reference>
<evidence type="ECO:0000259" key="14">
    <source>
        <dbReference type="PROSITE" id="PS50893"/>
    </source>
</evidence>
<dbReference type="InterPro" id="IPR047641">
    <property type="entry name" value="ABC_transpr_MalK/UgpC-like"/>
</dbReference>
<comment type="function">
    <text evidence="10">Part of the ABC transporter complex XacGHIJK involved in the uptake of xylose and arabinose. Responsible for energy coupling to the transport system.</text>
</comment>
<evidence type="ECO:0000313" key="15">
    <source>
        <dbReference type="EMBL" id="CQR51004.1"/>
    </source>
</evidence>
<dbReference type="Pfam" id="PF00005">
    <property type="entry name" value="ABC_tran"/>
    <property type="match status" value="1"/>
</dbReference>
<feature type="domain" description="ABC transporter" evidence="14">
    <location>
        <begin position="4"/>
        <end position="239"/>
    </location>
</feature>
<dbReference type="GO" id="GO:0005524">
    <property type="term" value="F:ATP binding"/>
    <property type="evidence" value="ECO:0007669"/>
    <property type="project" value="UniProtKB-KW"/>
</dbReference>
<dbReference type="InterPro" id="IPR015855">
    <property type="entry name" value="ABC_transpr_MalK-like"/>
</dbReference>
<gene>
    <name evidence="15" type="primary">sugC_1</name>
    <name evidence="15" type="ORF">BN996_02490</name>
</gene>
<dbReference type="InterPro" id="IPR012340">
    <property type="entry name" value="NA-bd_OB-fold"/>
</dbReference>
<comment type="subunit">
    <text evidence="12">The complex is composed of two ATP-binding proteins (XacJ and XacK), two transmembrane proteins (XacH and XacI) and a solute-binding protein (XacG).</text>
</comment>
<dbReference type="InterPro" id="IPR017871">
    <property type="entry name" value="ABC_transporter-like_CS"/>
</dbReference>
<dbReference type="Gene3D" id="3.40.50.300">
    <property type="entry name" value="P-loop containing nucleotide triphosphate hydrolases"/>
    <property type="match status" value="1"/>
</dbReference>
<comment type="catalytic activity">
    <reaction evidence="9">
        <text>L-arabinose(out) + ATP + H2O = L-arabinose(in) + ADP + phosphate + H(+)</text>
        <dbReference type="Rhea" id="RHEA:30007"/>
        <dbReference type="ChEBI" id="CHEBI:15377"/>
        <dbReference type="ChEBI" id="CHEBI:15378"/>
        <dbReference type="ChEBI" id="CHEBI:17535"/>
        <dbReference type="ChEBI" id="CHEBI:30616"/>
        <dbReference type="ChEBI" id="CHEBI:43474"/>
        <dbReference type="ChEBI" id="CHEBI:456216"/>
        <dbReference type="EC" id="7.5.2.13"/>
    </reaction>
    <physiologicalReaction direction="left-to-right" evidence="9">
        <dbReference type="Rhea" id="RHEA:30008"/>
    </physiologicalReaction>
</comment>
<dbReference type="CDD" id="cd03301">
    <property type="entry name" value="ABC_MalK_N"/>
    <property type="match status" value="1"/>
</dbReference>
<dbReference type="InterPro" id="IPR003593">
    <property type="entry name" value="AAA+_ATPase"/>
</dbReference>
<evidence type="ECO:0000256" key="6">
    <source>
        <dbReference type="ARBA" id="ARBA00022967"/>
    </source>
</evidence>
<dbReference type="AlphaFoldDB" id="A0A0D6JT35"/>
<dbReference type="PROSITE" id="PS00211">
    <property type="entry name" value="ABC_TRANSPORTER_1"/>
    <property type="match status" value="1"/>
</dbReference>
<protein>
    <recommendedName>
        <fullName evidence="13">ABC-type D-xylose/L-arabinose transporter</fullName>
        <ecNumber evidence="13">7.5.2.13</ecNumber>
    </recommendedName>
</protein>
<dbReference type="Pfam" id="PF17912">
    <property type="entry name" value="OB_MalK"/>
    <property type="match status" value="1"/>
</dbReference>
<dbReference type="GO" id="GO:0008643">
    <property type="term" value="P:carbohydrate transport"/>
    <property type="evidence" value="ECO:0007669"/>
    <property type="project" value="InterPro"/>
</dbReference>
<comment type="catalytic activity">
    <reaction evidence="8">
        <text>D-xylose(out) + ATP + H2O = D-xylose(in) + ADP + phosphate + H(+)</text>
        <dbReference type="Rhea" id="RHEA:29899"/>
        <dbReference type="ChEBI" id="CHEBI:15377"/>
        <dbReference type="ChEBI" id="CHEBI:15378"/>
        <dbReference type="ChEBI" id="CHEBI:30616"/>
        <dbReference type="ChEBI" id="CHEBI:43474"/>
        <dbReference type="ChEBI" id="CHEBI:53455"/>
        <dbReference type="ChEBI" id="CHEBI:456216"/>
        <dbReference type="EC" id="7.5.2.13"/>
    </reaction>
    <physiologicalReaction direction="left-to-right" evidence="8">
        <dbReference type="Rhea" id="RHEA:29900"/>
    </physiologicalReaction>
</comment>
<keyword evidence="3" id="KW-1003">Cell membrane</keyword>
<evidence type="ECO:0000256" key="2">
    <source>
        <dbReference type="ARBA" id="ARBA00022448"/>
    </source>
</evidence>
<dbReference type="InterPro" id="IPR027417">
    <property type="entry name" value="P-loop_NTPase"/>
</dbReference>
<name>A0A0D6JT35_9EURY</name>
<organism evidence="15 16">
    <name type="scientific">Haloferax massiliensis</name>
    <dbReference type="NCBI Taxonomy" id="1476858"/>
    <lineage>
        <taxon>Archaea</taxon>
        <taxon>Methanobacteriati</taxon>
        <taxon>Methanobacteriota</taxon>
        <taxon>Stenosarchaea group</taxon>
        <taxon>Halobacteria</taxon>
        <taxon>Halobacteriales</taxon>
        <taxon>Haloferacaceae</taxon>
        <taxon>Haloferax</taxon>
    </lineage>
</organism>
<dbReference type="EMBL" id="CSTE01000002">
    <property type="protein sequence ID" value="CQR51004.1"/>
    <property type="molecule type" value="Genomic_DNA"/>
</dbReference>
<dbReference type="SUPFAM" id="SSF52540">
    <property type="entry name" value="P-loop containing nucleoside triphosphate hydrolases"/>
    <property type="match status" value="1"/>
</dbReference>
<dbReference type="GO" id="GO:0140359">
    <property type="term" value="F:ABC-type transporter activity"/>
    <property type="evidence" value="ECO:0007669"/>
    <property type="project" value="InterPro"/>
</dbReference>
<dbReference type="GO" id="GO:0016887">
    <property type="term" value="F:ATP hydrolysis activity"/>
    <property type="evidence" value="ECO:0007669"/>
    <property type="project" value="InterPro"/>
</dbReference>
<accession>A0A0D6JT35</accession>
<dbReference type="GO" id="GO:0055052">
    <property type="term" value="C:ATP-binding cassette (ABC) transporter complex, substrate-binding subunit-containing"/>
    <property type="evidence" value="ECO:0007669"/>
    <property type="project" value="TreeGrafter"/>
</dbReference>
<dbReference type="OrthoDB" id="18368at2157"/>
<keyword evidence="6" id="KW-1278">Translocase</keyword>
<keyword evidence="5 15" id="KW-0067">ATP-binding</keyword>
<evidence type="ECO:0000256" key="3">
    <source>
        <dbReference type="ARBA" id="ARBA00022475"/>
    </source>
</evidence>
<keyword evidence="2" id="KW-0813">Transport</keyword>
<evidence type="ECO:0000313" key="16">
    <source>
        <dbReference type="Proteomes" id="UP000198902"/>
    </source>
</evidence>
<dbReference type="InterPro" id="IPR040582">
    <property type="entry name" value="OB_MalK-like"/>
</dbReference>
<evidence type="ECO:0000256" key="11">
    <source>
        <dbReference type="ARBA" id="ARBA00061029"/>
    </source>
</evidence>
<dbReference type="Gene3D" id="2.40.50.100">
    <property type="match status" value="1"/>
</dbReference>
<dbReference type="PROSITE" id="PS50893">
    <property type="entry name" value="ABC_TRANSPORTER_2"/>
    <property type="match status" value="1"/>
</dbReference>
<dbReference type="PANTHER" id="PTHR43875:SF15">
    <property type="entry name" value="TREHALOSE IMPORT ATP-BINDING PROTEIN SUGC"/>
    <property type="match status" value="1"/>
</dbReference>
<evidence type="ECO:0000256" key="12">
    <source>
        <dbReference type="ARBA" id="ARBA00065962"/>
    </source>
</evidence>
<evidence type="ECO:0000256" key="13">
    <source>
        <dbReference type="ARBA" id="ARBA00066315"/>
    </source>
</evidence>
<dbReference type="EC" id="7.5.2.13" evidence="13"/>
<dbReference type="FunFam" id="3.40.50.300:FF:000042">
    <property type="entry name" value="Maltose/maltodextrin ABC transporter, ATP-binding protein"/>
    <property type="match status" value="1"/>
</dbReference>
<dbReference type="InterPro" id="IPR008995">
    <property type="entry name" value="Mo/tungstate-bd_C_term_dom"/>
</dbReference>
<dbReference type="SUPFAM" id="SSF50331">
    <property type="entry name" value="MOP-like"/>
    <property type="match status" value="1"/>
</dbReference>
<keyword evidence="16" id="KW-1185">Reference proteome</keyword>
<comment type="similarity">
    <text evidence="11">Belongs to the ABC transporter superfamily. Carbohydrate uptake transporter-1 (CUT1) (TC 3.A.1.1) family.</text>
</comment>
<dbReference type="PANTHER" id="PTHR43875">
    <property type="entry name" value="MALTODEXTRIN IMPORT ATP-BINDING PROTEIN MSMX"/>
    <property type="match status" value="1"/>
</dbReference>
<evidence type="ECO:0000256" key="5">
    <source>
        <dbReference type="ARBA" id="ARBA00022840"/>
    </source>
</evidence>
<evidence type="ECO:0000256" key="9">
    <source>
        <dbReference type="ARBA" id="ARBA00051890"/>
    </source>
</evidence>
<dbReference type="SMART" id="SM00382">
    <property type="entry name" value="AAA"/>
    <property type="match status" value="1"/>
</dbReference>
<keyword evidence="4" id="KW-0547">Nucleotide-binding</keyword>
<dbReference type="InterPro" id="IPR003439">
    <property type="entry name" value="ABC_transporter-like_ATP-bd"/>
</dbReference>
<evidence type="ECO:0000256" key="7">
    <source>
        <dbReference type="ARBA" id="ARBA00023136"/>
    </source>
</evidence>